<feature type="signal peptide" evidence="1">
    <location>
        <begin position="1"/>
        <end position="31"/>
    </location>
</feature>
<dbReference type="EMBL" id="JAPMUA010000001">
    <property type="protein sequence ID" value="MDG3584631.1"/>
    <property type="molecule type" value="Genomic_DNA"/>
</dbReference>
<proteinExistence type="predicted"/>
<evidence type="ECO:0000313" key="2">
    <source>
        <dbReference type="EMBL" id="MDG3584631.1"/>
    </source>
</evidence>
<keyword evidence="1" id="KW-0732">Signal</keyword>
<reference evidence="2" key="1">
    <citation type="submission" date="2022-11" db="EMBL/GenBank/DDBJ databases">
        <title>High-quality draft genome sequence of Galbibacter sp. strain CMA-7.</title>
        <authorList>
            <person name="Wei L."/>
            <person name="Dong C."/>
            <person name="Shao Z."/>
        </authorList>
    </citation>
    <scope>NUCLEOTIDE SEQUENCE</scope>
    <source>
        <strain evidence="2">CMA-7</strain>
    </source>
</reference>
<gene>
    <name evidence="2" type="ORF">OSR52_02040</name>
</gene>
<feature type="chain" id="PRO_5045447988" evidence="1">
    <location>
        <begin position="32"/>
        <end position="538"/>
    </location>
</feature>
<dbReference type="InterPro" id="IPR036705">
    <property type="entry name" value="Ribosyl_crysJ1_sf"/>
</dbReference>
<comment type="caution">
    <text evidence="2">The sequence shown here is derived from an EMBL/GenBank/DDBJ whole genome shotgun (WGS) entry which is preliminary data.</text>
</comment>
<sequence>MKTIKKTNSRIYSIIAISLLMLSCGNESSKAQELPSVSMPKEITLTKQELKNKIKGGWAGQTIGVTYGGPAEFRFNGTMIQDYVQLEWNDDLISWFYDNEPGLYDDIYMDLTFVDVLEKKGLDAPISDFAKAFAYAEYPLWHANQAARYNIMNGIEAPASGHWKNSMHADDIDFQIEADFAGLMSPGLPNAASDICDRVGHLMNYGDGYYAGVYVASMYTLAFVSDDVNFIVTEALKKIPSESKYYRAMQDVIGFHEKFPDDWKRSWFEIERSKWAQDLHCPDGIFSPFNIDATVNSAYVLLGLLYGKGDIAKSMEIATRAGQDADCNPSTVAGILGTMVGYDHIPDKWLKGLKKVEDRDFKYTTISLNDVYELSYKHALEVIERNNGKIGNDEIQIICQSPKTLPLEVAYPNIEPTGNLKRSRGSLFTINDNKEHSIEFSGTGIVIKGGIAGLSFSGSSEPFENYIYELEVNLDGKVDKVMKLPVDYKKRSAELYWNMELPKGDHVIKLKWLNPMEQGKITINEYVAFSGQKNTNHN</sequence>
<dbReference type="SUPFAM" id="SSF101478">
    <property type="entry name" value="ADP-ribosylglycohydrolase"/>
    <property type="match status" value="1"/>
</dbReference>
<dbReference type="PROSITE" id="PS51257">
    <property type="entry name" value="PROKAR_LIPOPROTEIN"/>
    <property type="match status" value="1"/>
</dbReference>
<dbReference type="Proteomes" id="UP001153642">
    <property type="component" value="Unassembled WGS sequence"/>
</dbReference>
<keyword evidence="3" id="KW-1185">Reference proteome</keyword>
<organism evidence="2 3">
    <name type="scientific">Galbibacter pacificus</name>
    <dbReference type="NCBI Taxonomy" id="2996052"/>
    <lineage>
        <taxon>Bacteria</taxon>
        <taxon>Pseudomonadati</taxon>
        <taxon>Bacteroidota</taxon>
        <taxon>Flavobacteriia</taxon>
        <taxon>Flavobacteriales</taxon>
        <taxon>Flavobacteriaceae</taxon>
        <taxon>Galbibacter</taxon>
    </lineage>
</organism>
<evidence type="ECO:0000256" key="1">
    <source>
        <dbReference type="SAM" id="SignalP"/>
    </source>
</evidence>
<evidence type="ECO:0000313" key="3">
    <source>
        <dbReference type="Proteomes" id="UP001153642"/>
    </source>
</evidence>
<protein>
    <submittedName>
        <fullName evidence="2">ADP-ribosylglycohydrolase family protein</fullName>
    </submittedName>
</protein>
<accession>A0ABT6FNF9</accession>
<dbReference type="Gene3D" id="1.10.4080.10">
    <property type="entry name" value="ADP-ribosylation/Crystallin J1"/>
    <property type="match status" value="1"/>
</dbReference>
<name>A0ABT6FNF9_9FLAO</name>
<dbReference type="RefSeq" id="WP_277898389.1">
    <property type="nucleotide sequence ID" value="NZ_JAPMUA010000001.1"/>
</dbReference>
<dbReference type="Pfam" id="PF03747">
    <property type="entry name" value="ADP_ribosyl_GH"/>
    <property type="match status" value="1"/>
</dbReference>
<dbReference type="InterPro" id="IPR005502">
    <property type="entry name" value="Ribosyl_crysJ1"/>
</dbReference>